<dbReference type="RefSeq" id="XP_062653884.1">
    <property type="nucleotide sequence ID" value="XM_062808453.1"/>
</dbReference>
<name>A0AAE0H620_9PEZI</name>
<reference evidence="2" key="2">
    <citation type="submission" date="2023-06" db="EMBL/GenBank/DDBJ databases">
        <authorList>
            <consortium name="Lawrence Berkeley National Laboratory"/>
            <person name="Haridas S."/>
            <person name="Hensen N."/>
            <person name="Bonometti L."/>
            <person name="Westerberg I."/>
            <person name="Brannstrom I.O."/>
            <person name="Guillou S."/>
            <person name="Cros-Aarteil S."/>
            <person name="Calhoun S."/>
            <person name="Kuo A."/>
            <person name="Mondo S."/>
            <person name="Pangilinan J."/>
            <person name="Riley R."/>
            <person name="Labutti K."/>
            <person name="Andreopoulos B."/>
            <person name="Lipzen A."/>
            <person name="Chen C."/>
            <person name="Yanf M."/>
            <person name="Daum C."/>
            <person name="Ng V."/>
            <person name="Clum A."/>
            <person name="Steindorff A."/>
            <person name="Ohm R."/>
            <person name="Martin F."/>
            <person name="Silar P."/>
            <person name="Natvig D."/>
            <person name="Lalanne C."/>
            <person name="Gautier V."/>
            <person name="Ament-Velasquez S.L."/>
            <person name="Kruys A."/>
            <person name="Hutchinson M.I."/>
            <person name="Powell A.J."/>
            <person name="Barry K."/>
            <person name="Miller A.N."/>
            <person name="Grigoriev I.V."/>
            <person name="Debuchy R."/>
            <person name="Gladieux P."/>
            <person name="Thoren M.H."/>
            <person name="Johannesson H."/>
        </authorList>
    </citation>
    <scope>NUCLEOTIDE SEQUENCE</scope>
    <source>
        <strain evidence="2">CBS 168.71</strain>
    </source>
</reference>
<evidence type="ECO:0000313" key="3">
    <source>
        <dbReference type="Proteomes" id="UP001278766"/>
    </source>
</evidence>
<evidence type="ECO:0000256" key="1">
    <source>
        <dbReference type="SAM" id="MobiDB-lite"/>
    </source>
</evidence>
<gene>
    <name evidence="2" type="ORF">B0H64DRAFT_57145</name>
</gene>
<dbReference type="EMBL" id="JAUEPN010000013">
    <property type="protein sequence ID" value="KAK3290370.1"/>
    <property type="molecule type" value="Genomic_DNA"/>
</dbReference>
<sequence length="245" mass="26620">MVDICIFLRSVRDDVSTLRTRCSGCVILPCFVAGWSFHGLDRSAHSSVIRARGSGAQVFGSGCPTGISNCNCIGPFFSARRIEQNTAYSRTSCPRHCGERSIDRPVTLTLAPGCQARNGDRDHPWLIILGRGASRRQRRADFNAEPGKGKQAKSTATSPSKLVVFGGSLPCAYMRLQCNLASWGSKYSTGSGEEKGKEWLGCRLVCVVCRNQLSRNFEGAVQTADVDCRCFFSSRLPMEGSHAGL</sequence>
<organism evidence="2 3">
    <name type="scientific">Chaetomium fimeti</name>
    <dbReference type="NCBI Taxonomy" id="1854472"/>
    <lineage>
        <taxon>Eukaryota</taxon>
        <taxon>Fungi</taxon>
        <taxon>Dikarya</taxon>
        <taxon>Ascomycota</taxon>
        <taxon>Pezizomycotina</taxon>
        <taxon>Sordariomycetes</taxon>
        <taxon>Sordariomycetidae</taxon>
        <taxon>Sordariales</taxon>
        <taxon>Chaetomiaceae</taxon>
        <taxon>Chaetomium</taxon>
    </lineage>
</organism>
<accession>A0AAE0H620</accession>
<feature type="region of interest" description="Disordered" evidence="1">
    <location>
        <begin position="137"/>
        <end position="156"/>
    </location>
</feature>
<dbReference type="Proteomes" id="UP001278766">
    <property type="component" value="Unassembled WGS sequence"/>
</dbReference>
<keyword evidence="3" id="KW-1185">Reference proteome</keyword>
<dbReference type="GeneID" id="87845401"/>
<proteinExistence type="predicted"/>
<evidence type="ECO:0000313" key="2">
    <source>
        <dbReference type="EMBL" id="KAK3290370.1"/>
    </source>
</evidence>
<comment type="caution">
    <text evidence="2">The sequence shown here is derived from an EMBL/GenBank/DDBJ whole genome shotgun (WGS) entry which is preliminary data.</text>
</comment>
<dbReference type="AlphaFoldDB" id="A0AAE0H620"/>
<reference evidence="2" key="1">
    <citation type="journal article" date="2023" name="Mol. Phylogenet. Evol.">
        <title>Genome-scale phylogeny and comparative genomics of the fungal order Sordariales.</title>
        <authorList>
            <person name="Hensen N."/>
            <person name="Bonometti L."/>
            <person name="Westerberg I."/>
            <person name="Brannstrom I.O."/>
            <person name="Guillou S."/>
            <person name="Cros-Aarteil S."/>
            <person name="Calhoun S."/>
            <person name="Haridas S."/>
            <person name="Kuo A."/>
            <person name="Mondo S."/>
            <person name="Pangilinan J."/>
            <person name="Riley R."/>
            <person name="LaButti K."/>
            <person name="Andreopoulos B."/>
            <person name="Lipzen A."/>
            <person name="Chen C."/>
            <person name="Yan M."/>
            <person name="Daum C."/>
            <person name="Ng V."/>
            <person name="Clum A."/>
            <person name="Steindorff A."/>
            <person name="Ohm R.A."/>
            <person name="Martin F."/>
            <person name="Silar P."/>
            <person name="Natvig D.O."/>
            <person name="Lalanne C."/>
            <person name="Gautier V."/>
            <person name="Ament-Velasquez S.L."/>
            <person name="Kruys A."/>
            <person name="Hutchinson M.I."/>
            <person name="Powell A.J."/>
            <person name="Barry K."/>
            <person name="Miller A.N."/>
            <person name="Grigoriev I.V."/>
            <person name="Debuchy R."/>
            <person name="Gladieux P."/>
            <person name="Hiltunen Thoren M."/>
            <person name="Johannesson H."/>
        </authorList>
    </citation>
    <scope>NUCLEOTIDE SEQUENCE</scope>
    <source>
        <strain evidence="2">CBS 168.71</strain>
    </source>
</reference>
<protein>
    <submittedName>
        <fullName evidence="2">Uncharacterized protein</fullName>
    </submittedName>
</protein>